<protein>
    <submittedName>
        <fullName evidence="1">Uncharacterized protein</fullName>
    </submittedName>
</protein>
<sequence length="101" mass="11054">MEEPFGLLSSGVADDEKESHSSLCTKTSCLPQNTCGSACKRQKCFPLGFCANPGKNVIATLAKYSQSEVVRYYLKDILSNINISSNTPESLFRRTVRTKAA</sequence>
<reference evidence="1 2" key="1">
    <citation type="journal article" date="2023" name="Nucleic Acids Res.">
        <title>The hologenome of Daphnia magna reveals possible DNA methylation and microbiome-mediated evolution of the host genome.</title>
        <authorList>
            <person name="Chaturvedi A."/>
            <person name="Li X."/>
            <person name="Dhandapani V."/>
            <person name="Marshall H."/>
            <person name="Kissane S."/>
            <person name="Cuenca-Cambronero M."/>
            <person name="Asole G."/>
            <person name="Calvet F."/>
            <person name="Ruiz-Romero M."/>
            <person name="Marangio P."/>
            <person name="Guigo R."/>
            <person name="Rago D."/>
            <person name="Mirbahai L."/>
            <person name="Eastwood N."/>
            <person name="Colbourne J.K."/>
            <person name="Zhou J."/>
            <person name="Mallon E."/>
            <person name="Orsini L."/>
        </authorList>
    </citation>
    <scope>NUCLEOTIDE SEQUENCE [LARGE SCALE GENOMIC DNA]</scope>
    <source>
        <strain evidence="1">LRV0_1</strain>
    </source>
</reference>
<dbReference type="Proteomes" id="UP001234178">
    <property type="component" value="Unassembled WGS sequence"/>
</dbReference>
<evidence type="ECO:0000313" key="1">
    <source>
        <dbReference type="EMBL" id="KAK4037508.1"/>
    </source>
</evidence>
<dbReference type="EMBL" id="JAOYFB010000040">
    <property type="protein sequence ID" value="KAK4037508.1"/>
    <property type="molecule type" value="Genomic_DNA"/>
</dbReference>
<gene>
    <name evidence="1" type="ORF">OUZ56_029541</name>
</gene>
<organism evidence="1 2">
    <name type="scientific">Daphnia magna</name>
    <dbReference type="NCBI Taxonomy" id="35525"/>
    <lineage>
        <taxon>Eukaryota</taxon>
        <taxon>Metazoa</taxon>
        <taxon>Ecdysozoa</taxon>
        <taxon>Arthropoda</taxon>
        <taxon>Crustacea</taxon>
        <taxon>Branchiopoda</taxon>
        <taxon>Diplostraca</taxon>
        <taxon>Cladocera</taxon>
        <taxon>Anomopoda</taxon>
        <taxon>Daphniidae</taxon>
        <taxon>Daphnia</taxon>
    </lineage>
</organism>
<keyword evidence="2" id="KW-1185">Reference proteome</keyword>
<comment type="caution">
    <text evidence="1">The sequence shown here is derived from an EMBL/GenBank/DDBJ whole genome shotgun (WGS) entry which is preliminary data.</text>
</comment>
<accession>A0ABR0B741</accession>
<name>A0ABR0B741_9CRUS</name>
<proteinExistence type="predicted"/>
<evidence type="ECO:0000313" key="2">
    <source>
        <dbReference type="Proteomes" id="UP001234178"/>
    </source>
</evidence>